<accession>A0A7S4INW3</accession>
<sequence length="544" mass="61375">MATLLALSLILVCCSFVDSFVLVHESLSNKQKRRFSIDHYLLNLDKPTQAIPIPRGRDFAFSAISQDDVTTTECDGRPEEVNGRIVTVNKNSKRNRQKSKVRGRGVDLERNALDGEATCDARTQDPSAPVGDDDSARSWRRFRVNKFRGDKRGQIQGESEEAVLRPRRSGDSIVDEQTAATIKRPPNKKESVGKHIEKKGSNDKWSDLHHGRTAKDSRSKRVNFSASYKHTRVLGLDERYNALLDEYMMQPVEQYSVKSFHDSEDDNNTGRRRWLLRHLSEHESNPYRDRVSKESQEDEERSTRSTGGDNFFRIAVPLMPLLGLDVTPVVDLEVLPASPAVSSPTLNESSKRGRITGRKRNMLRGVLKAGRSNKAKSSVSERYDDAVRIRSLKVSLLSTEDEAQKIMKESRTNAASPDISPTSVAQNESVRKMGYEAIGMFGTLEENLKPHISFEVRITWKAGRDSPELNKVGSQLWERGESSVTVESAAFVSIKVPSLPIALPSSLLIKKLGSIIMKRILRTATNRFLRQLERDFERWANISR</sequence>
<evidence type="ECO:0008006" key="4">
    <source>
        <dbReference type="Google" id="ProtNLM"/>
    </source>
</evidence>
<dbReference type="PANTHER" id="PTHR34131">
    <property type="entry name" value="(RAP ANNOTATION RELEASE2) GALACTOSE-BINDING LIKE DOMAIN CONTAINING PROTEIN"/>
    <property type="match status" value="1"/>
</dbReference>
<feature type="region of interest" description="Disordered" evidence="1">
    <location>
        <begin position="150"/>
        <end position="220"/>
    </location>
</feature>
<proteinExistence type="predicted"/>
<protein>
    <recommendedName>
        <fullName evidence="4">Coenzyme Q-binding protein COQ10 START domain-containing protein</fullName>
    </recommendedName>
</protein>
<dbReference type="EMBL" id="HBKQ01019960">
    <property type="protein sequence ID" value="CAE2235070.1"/>
    <property type="molecule type" value="Transcribed_RNA"/>
</dbReference>
<gene>
    <name evidence="3" type="ORF">OAUR00152_LOCUS13485</name>
</gene>
<feature type="chain" id="PRO_5030548675" description="Coenzyme Q-binding protein COQ10 START domain-containing protein" evidence="2">
    <location>
        <begin position="20"/>
        <end position="544"/>
    </location>
</feature>
<evidence type="ECO:0000256" key="2">
    <source>
        <dbReference type="SAM" id="SignalP"/>
    </source>
</evidence>
<reference evidence="3" key="1">
    <citation type="submission" date="2021-01" db="EMBL/GenBank/DDBJ databases">
        <authorList>
            <person name="Corre E."/>
            <person name="Pelletier E."/>
            <person name="Niang G."/>
            <person name="Scheremetjew M."/>
            <person name="Finn R."/>
            <person name="Kale V."/>
            <person name="Holt S."/>
            <person name="Cochrane G."/>
            <person name="Meng A."/>
            <person name="Brown T."/>
            <person name="Cohen L."/>
        </authorList>
    </citation>
    <scope>NUCLEOTIDE SEQUENCE</scope>
    <source>
        <strain evidence="3">Isolate 1302-5</strain>
    </source>
</reference>
<evidence type="ECO:0000256" key="1">
    <source>
        <dbReference type="SAM" id="MobiDB-lite"/>
    </source>
</evidence>
<evidence type="ECO:0000313" key="3">
    <source>
        <dbReference type="EMBL" id="CAE2235070.1"/>
    </source>
</evidence>
<organism evidence="3">
    <name type="scientific">Odontella aurita</name>
    <dbReference type="NCBI Taxonomy" id="265563"/>
    <lineage>
        <taxon>Eukaryota</taxon>
        <taxon>Sar</taxon>
        <taxon>Stramenopiles</taxon>
        <taxon>Ochrophyta</taxon>
        <taxon>Bacillariophyta</taxon>
        <taxon>Mediophyceae</taxon>
        <taxon>Biddulphiophycidae</taxon>
        <taxon>Eupodiscales</taxon>
        <taxon>Odontellaceae</taxon>
        <taxon>Odontella</taxon>
    </lineage>
</organism>
<feature type="compositionally biased region" description="Basic and acidic residues" evidence="1">
    <location>
        <begin position="283"/>
        <end position="295"/>
    </location>
</feature>
<dbReference type="AlphaFoldDB" id="A0A7S4INW3"/>
<feature type="signal peptide" evidence="2">
    <location>
        <begin position="1"/>
        <end position="19"/>
    </location>
</feature>
<feature type="region of interest" description="Disordered" evidence="1">
    <location>
        <begin position="283"/>
        <end position="306"/>
    </location>
</feature>
<feature type="compositionally biased region" description="Basic and acidic residues" evidence="1">
    <location>
        <begin position="187"/>
        <end position="219"/>
    </location>
</feature>
<dbReference type="PANTHER" id="PTHR34131:SF3">
    <property type="entry name" value="(RAP ANNOTATION RELEASE2) GALACTOSE-BINDING LIKE DOMAIN CONTAINING PROTEIN"/>
    <property type="match status" value="1"/>
</dbReference>
<name>A0A7S4INW3_9STRA</name>
<keyword evidence="2" id="KW-0732">Signal</keyword>